<feature type="signal peptide" evidence="1">
    <location>
        <begin position="1"/>
        <end position="23"/>
    </location>
</feature>
<protein>
    <recommendedName>
        <fullName evidence="2">Fungal lipase-type domain-containing protein</fullName>
    </recommendedName>
</protein>
<dbReference type="CDD" id="cd00741">
    <property type="entry name" value="Lipase"/>
    <property type="match status" value="1"/>
</dbReference>
<dbReference type="InterPro" id="IPR002921">
    <property type="entry name" value="Fungal_lipase-type"/>
</dbReference>
<name>X6MU78_RETFI</name>
<dbReference type="PANTHER" id="PTHR45856">
    <property type="entry name" value="ALPHA/BETA-HYDROLASES SUPERFAMILY PROTEIN"/>
    <property type="match status" value="1"/>
</dbReference>
<evidence type="ECO:0000313" key="4">
    <source>
        <dbReference type="Proteomes" id="UP000023152"/>
    </source>
</evidence>
<dbReference type="InterPro" id="IPR029058">
    <property type="entry name" value="AB_hydrolase_fold"/>
</dbReference>
<feature type="chain" id="PRO_5004975938" description="Fungal lipase-type domain-containing protein" evidence="1">
    <location>
        <begin position="24"/>
        <end position="168"/>
    </location>
</feature>
<dbReference type="AlphaFoldDB" id="X6MU78"/>
<accession>X6MU78</accession>
<gene>
    <name evidence="3" type="ORF">RFI_19781</name>
</gene>
<proteinExistence type="predicted"/>
<dbReference type="Gene3D" id="3.40.50.1820">
    <property type="entry name" value="alpha/beta hydrolase"/>
    <property type="match status" value="1"/>
</dbReference>
<dbReference type="PANTHER" id="PTHR45856:SF11">
    <property type="entry name" value="FUNGAL LIPASE-LIKE DOMAIN-CONTAINING PROTEIN"/>
    <property type="match status" value="1"/>
</dbReference>
<evidence type="ECO:0000259" key="2">
    <source>
        <dbReference type="Pfam" id="PF01764"/>
    </source>
</evidence>
<dbReference type="OrthoDB" id="345705at2759"/>
<comment type="caution">
    <text evidence="3">The sequence shown here is derived from an EMBL/GenBank/DDBJ whole genome shotgun (WGS) entry which is preliminary data.</text>
</comment>
<dbReference type="EMBL" id="ASPP01016420">
    <property type="protein sequence ID" value="ETO17538.1"/>
    <property type="molecule type" value="Genomic_DNA"/>
</dbReference>
<dbReference type="Pfam" id="PF01764">
    <property type="entry name" value="Lipase_3"/>
    <property type="match status" value="1"/>
</dbReference>
<reference evidence="3 4" key="1">
    <citation type="journal article" date="2013" name="Curr. Biol.">
        <title>The Genome of the Foraminiferan Reticulomyxa filosa.</title>
        <authorList>
            <person name="Glockner G."/>
            <person name="Hulsmann N."/>
            <person name="Schleicher M."/>
            <person name="Noegel A.A."/>
            <person name="Eichinger L."/>
            <person name="Gallinger C."/>
            <person name="Pawlowski J."/>
            <person name="Sierra R."/>
            <person name="Euteneuer U."/>
            <person name="Pillet L."/>
            <person name="Moustafa A."/>
            <person name="Platzer M."/>
            <person name="Groth M."/>
            <person name="Szafranski K."/>
            <person name="Schliwa M."/>
        </authorList>
    </citation>
    <scope>NUCLEOTIDE SEQUENCE [LARGE SCALE GENOMIC DNA]</scope>
</reference>
<dbReference type="InterPro" id="IPR051218">
    <property type="entry name" value="Sec_MonoDiacylglyc_Lipase"/>
</dbReference>
<organism evidence="3 4">
    <name type="scientific">Reticulomyxa filosa</name>
    <dbReference type="NCBI Taxonomy" id="46433"/>
    <lineage>
        <taxon>Eukaryota</taxon>
        <taxon>Sar</taxon>
        <taxon>Rhizaria</taxon>
        <taxon>Retaria</taxon>
        <taxon>Foraminifera</taxon>
        <taxon>Monothalamids</taxon>
        <taxon>Reticulomyxidae</taxon>
        <taxon>Reticulomyxa</taxon>
    </lineage>
</organism>
<sequence>MLRGSKYILQICILLWIFESAIGHSLGAALAQVAALDIFVNATMLNSSGYRFVQTFGSPRWCNDVLVNYFEQIIDVHWRLVNLYDVGLEKKEDKKNHCGTLFAKLATVPTVPPQDKYYHHTPTMVWYKDDSPLTYTICDESGEDPACEYVGYSIYDHLHYMGLYEDCT</sequence>
<feature type="domain" description="Fungal lipase-type" evidence="2">
    <location>
        <begin position="23"/>
        <end position="86"/>
    </location>
</feature>
<keyword evidence="4" id="KW-1185">Reference proteome</keyword>
<dbReference type="SUPFAM" id="SSF53474">
    <property type="entry name" value="alpha/beta-Hydrolases"/>
    <property type="match status" value="1"/>
</dbReference>
<dbReference type="GO" id="GO:0006629">
    <property type="term" value="P:lipid metabolic process"/>
    <property type="evidence" value="ECO:0007669"/>
    <property type="project" value="InterPro"/>
</dbReference>
<keyword evidence="1" id="KW-0732">Signal</keyword>
<dbReference type="Proteomes" id="UP000023152">
    <property type="component" value="Unassembled WGS sequence"/>
</dbReference>
<evidence type="ECO:0000256" key="1">
    <source>
        <dbReference type="SAM" id="SignalP"/>
    </source>
</evidence>
<evidence type="ECO:0000313" key="3">
    <source>
        <dbReference type="EMBL" id="ETO17538.1"/>
    </source>
</evidence>